<keyword evidence="2 6" id="KW-1003">Cell membrane</keyword>
<dbReference type="EMBL" id="FOLI01000007">
    <property type="protein sequence ID" value="SFC19060.1"/>
    <property type="molecule type" value="Genomic_DNA"/>
</dbReference>
<sequence length="651" mass="72310">MFYVKLAFDSLRKNKESYLPFLLAGTAAVALNFLVQLLIYSSGVKNLQFASDIVRLLLVLGQVIIGLLSLVIMIYTYSFLKKGKEKEFGLYSILGMKKSDLVKISLIQQAMSFAITIVTGLITGFVFAKLMILLLVRMVGGKTFGMELSLPALACTIAFFFGVYAVLTIIDAIAVARTKTLDLMKSEKKGASAPKNRWLFFLFGGAALIWGYGLSLTVPSPIKAVNQFFFAVLLVAVATYLLFIAASTLILKALQKKEGYYYQSKHFITVSNMLFRMKQNAVGLASIALLTTMTLVVTVTTASMYFGKADLVQKMFPRDVEVALENKGITEEQVDSLVNKYDLKASGKYTQTVSLPARAAMSKDQHFTSTEYASNANERNIQFMTLDEYQAATGDKQSLKANQVLAYGRNGGKLTRSDIYLGKDRYSVKQNLKSIKGMPSASADSTASFVFVLPTEESLQSATKTFFPEVDESKIMQTSYFFNISGSAKHEEDFCNALDNYQGQNMSFQVKSMTEKVMNGIYGGFFFIGILFSISFILATGLMIYYKQISEGKADQAQFEILQKVGMSEGEIKKTIRSQIIWLFGLPIAVSLIHLSFAMPMINKLLLAFSVPVTGAVYVVMAMTILLMVTIYYIIYKITSHTYYKQVTELN</sequence>
<feature type="transmembrane region" description="Helical" evidence="6">
    <location>
        <begin position="605"/>
        <end position="635"/>
    </location>
</feature>
<accession>A0A1I1HD67</accession>
<feature type="transmembrane region" description="Helical" evidence="6">
    <location>
        <begin position="580"/>
        <end position="599"/>
    </location>
</feature>
<comment type="similarity">
    <text evidence="6">Belongs to the ABC-4 integral membrane protein family.</text>
</comment>
<feature type="domain" description="ABC3 transporter permease C-terminal" evidence="7">
    <location>
        <begin position="63"/>
        <end position="176"/>
    </location>
</feature>
<dbReference type="PANTHER" id="PTHR46795:SF3">
    <property type="entry name" value="ABC TRANSPORTER PERMEASE"/>
    <property type="match status" value="1"/>
</dbReference>
<evidence type="ECO:0000256" key="1">
    <source>
        <dbReference type="ARBA" id="ARBA00004651"/>
    </source>
</evidence>
<feature type="transmembrane region" description="Helical" evidence="6">
    <location>
        <begin position="228"/>
        <end position="251"/>
    </location>
</feature>
<proteinExistence type="inferred from homology"/>
<feature type="transmembrane region" description="Helical" evidence="6">
    <location>
        <begin position="21"/>
        <end position="41"/>
    </location>
</feature>
<evidence type="ECO:0000256" key="6">
    <source>
        <dbReference type="PIRNR" id="PIRNR018968"/>
    </source>
</evidence>
<feature type="transmembrane region" description="Helical" evidence="6">
    <location>
        <begin position="113"/>
        <end position="136"/>
    </location>
</feature>
<evidence type="ECO:0000313" key="8">
    <source>
        <dbReference type="EMBL" id="SFC19060.1"/>
    </source>
</evidence>
<dbReference type="RefSeq" id="WP_091503119.1">
    <property type="nucleotide sequence ID" value="NZ_FOLI01000007.1"/>
</dbReference>
<feature type="transmembrane region" description="Helical" evidence="6">
    <location>
        <begin position="148"/>
        <end position="176"/>
    </location>
</feature>
<evidence type="ECO:0000256" key="4">
    <source>
        <dbReference type="ARBA" id="ARBA00022989"/>
    </source>
</evidence>
<evidence type="ECO:0000256" key="3">
    <source>
        <dbReference type="ARBA" id="ARBA00022692"/>
    </source>
</evidence>
<dbReference type="InterPro" id="IPR027022">
    <property type="entry name" value="ABC_permease_BceB-typ"/>
</dbReference>
<dbReference type="PANTHER" id="PTHR46795">
    <property type="entry name" value="ABC TRANSPORTER PERMEASE-RELATED-RELATED"/>
    <property type="match status" value="1"/>
</dbReference>
<keyword evidence="6" id="KW-0813">Transport</keyword>
<evidence type="ECO:0000256" key="2">
    <source>
        <dbReference type="ARBA" id="ARBA00022475"/>
    </source>
</evidence>
<name>A0A1I1HD67_9LACO</name>
<dbReference type="InterPro" id="IPR003838">
    <property type="entry name" value="ABC3_permease_C"/>
</dbReference>
<protein>
    <submittedName>
        <fullName evidence="8">Putative ABC transport system permease protein</fullName>
    </submittedName>
</protein>
<feature type="transmembrane region" description="Helical" evidence="6">
    <location>
        <begin position="281"/>
        <end position="306"/>
    </location>
</feature>
<keyword evidence="3 6" id="KW-0812">Transmembrane</keyword>
<dbReference type="GO" id="GO:0055085">
    <property type="term" value="P:transmembrane transport"/>
    <property type="evidence" value="ECO:0007669"/>
    <property type="project" value="UniProtKB-UniRule"/>
</dbReference>
<gene>
    <name evidence="8" type="ORF">SAMN05660453_1272</name>
</gene>
<evidence type="ECO:0000259" key="7">
    <source>
        <dbReference type="Pfam" id="PF02687"/>
    </source>
</evidence>
<keyword evidence="9" id="KW-1185">Reference proteome</keyword>
<dbReference type="AlphaFoldDB" id="A0A1I1HD67"/>
<feature type="transmembrane region" description="Helical" evidence="6">
    <location>
        <begin position="53"/>
        <end position="77"/>
    </location>
</feature>
<dbReference type="STRING" id="283737.SAMN05660453_1272"/>
<feature type="transmembrane region" description="Helical" evidence="6">
    <location>
        <begin position="197"/>
        <end position="216"/>
    </location>
</feature>
<feature type="transmembrane region" description="Helical" evidence="6">
    <location>
        <begin position="521"/>
        <end position="546"/>
    </location>
</feature>
<dbReference type="GO" id="GO:0005886">
    <property type="term" value="C:plasma membrane"/>
    <property type="evidence" value="ECO:0007669"/>
    <property type="project" value="UniProtKB-SubCell"/>
</dbReference>
<reference evidence="8 9" key="1">
    <citation type="submission" date="2016-10" db="EMBL/GenBank/DDBJ databases">
        <authorList>
            <person name="de Groot N.N."/>
        </authorList>
    </citation>
    <scope>NUCLEOTIDE SEQUENCE [LARGE SCALE GENOMIC DNA]</scope>
    <source>
        <strain evidence="8 9">DSM 19113</strain>
    </source>
</reference>
<comment type="subcellular location">
    <subcellularLocation>
        <location evidence="1 6">Cell membrane</location>
        <topology evidence="1 6">Multi-pass membrane protein</topology>
    </subcellularLocation>
</comment>
<organism evidence="8 9">
    <name type="scientific">Fructobacillus durionis</name>
    <dbReference type="NCBI Taxonomy" id="283737"/>
    <lineage>
        <taxon>Bacteria</taxon>
        <taxon>Bacillati</taxon>
        <taxon>Bacillota</taxon>
        <taxon>Bacilli</taxon>
        <taxon>Lactobacillales</taxon>
        <taxon>Lactobacillaceae</taxon>
        <taxon>Fructobacillus</taxon>
    </lineage>
</organism>
<keyword evidence="5 6" id="KW-0472">Membrane</keyword>
<evidence type="ECO:0000313" key="9">
    <source>
        <dbReference type="Proteomes" id="UP000199376"/>
    </source>
</evidence>
<keyword evidence="4 6" id="KW-1133">Transmembrane helix</keyword>
<evidence type="ECO:0000256" key="5">
    <source>
        <dbReference type="ARBA" id="ARBA00023136"/>
    </source>
</evidence>
<dbReference type="OrthoDB" id="1705903at2"/>
<dbReference type="Proteomes" id="UP000199376">
    <property type="component" value="Unassembled WGS sequence"/>
</dbReference>
<dbReference type="Pfam" id="PF02687">
    <property type="entry name" value="FtsX"/>
    <property type="match status" value="1"/>
</dbReference>
<dbReference type="PIRSF" id="PIRSF018968">
    <property type="entry name" value="ABC_permease_BceB"/>
    <property type="match status" value="1"/>
</dbReference>
<dbReference type="InterPro" id="IPR052536">
    <property type="entry name" value="ABC-4_Integral_Memb_Prot"/>
</dbReference>